<dbReference type="EMBL" id="LJCR01000048">
    <property type="protein sequence ID" value="KPV54498.1"/>
    <property type="molecule type" value="Genomic_DNA"/>
</dbReference>
<accession>A0A0P9D9Z4</accession>
<dbReference type="GO" id="GO:0016747">
    <property type="term" value="F:acyltransferase activity, transferring groups other than amino-acyl groups"/>
    <property type="evidence" value="ECO:0007669"/>
    <property type="project" value="InterPro"/>
</dbReference>
<dbReference type="InterPro" id="IPR051822">
    <property type="entry name" value="Glycosyl_Hydrolase_84"/>
</dbReference>
<reference evidence="2 3" key="1">
    <citation type="submission" date="2015-09" db="EMBL/GenBank/DDBJ databases">
        <title>Draft genome sequence of Kouleothrix aurantiaca JCM 19913.</title>
        <authorList>
            <person name="Hemp J."/>
        </authorList>
    </citation>
    <scope>NUCLEOTIDE SEQUENCE [LARGE SCALE GENOMIC DNA]</scope>
    <source>
        <strain evidence="2 3">COM-B</strain>
    </source>
</reference>
<dbReference type="Pfam" id="PF00583">
    <property type="entry name" value="Acetyltransf_1"/>
    <property type="match status" value="1"/>
</dbReference>
<dbReference type="PROSITE" id="PS51186">
    <property type="entry name" value="GNAT"/>
    <property type="match status" value="1"/>
</dbReference>
<dbReference type="Gene3D" id="3.40.630.30">
    <property type="match status" value="1"/>
</dbReference>
<keyword evidence="3" id="KW-1185">Reference proteome</keyword>
<dbReference type="Proteomes" id="UP000050509">
    <property type="component" value="Unassembled WGS sequence"/>
</dbReference>
<sequence>MSFAIRPFHPSDLYALYRICLLTGDSGADASALFRDPELLGHYYAAPYAVREPDLCFVLTHDNIPSGYILGTRDSAAFAEWMDTSWLPALRARYPLPDAADHSPDANITRLLHRRPGNDPALAAYPAHLHIDLLPIAQGQGRGHQLMATFLGRLRELGVPAVHLGVGASNTRGIRFYERAGFTRVVDAETWIGFGRQVGEA</sequence>
<dbReference type="PANTHER" id="PTHR13170">
    <property type="entry name" value="O-GLCNACASE"/>
    <property type="match status" value="1"/>
</dbReference>
<evidence type="ECO:0000259" key="1">
    <source>
        <dbReference type="PROSITE" id="PS51186"/>
    </source>
</evidence>
<feature type="domain" description="N-acetyltransferase" evidence="1">
    <location>
        <begin position="3"/>
        <end position="201"/>
    </location>
</feature>
<proteinExistence type="predicted"/>
<name>A0A0P9D9Z4_9CHLR</name>
<keyword evidence="2" id="KW-0808">Transferase</keyword>
<dbReference type="SUPFAM" id="SSF55729">
    <property type="entry name" value="Acyl-CoA N-acyltransferases (Nat)"/>
    <property type="match status" value="1"/>
</dbReference>
<organism evidence="2 3">
    <name type="scientific">Kouleothrix aurantiaca</name>
    <dbReference type="NCBI Taxonomy" id="186479"/>
    <lineage>
        <taxon>Bacteria</taxon>
        <taxon>Bacillati</taxon>
        <taxon>Chloroflexota</taxon>
        <taxon>Chloroflexia</taxon>
        <taxon>Chloroflexales</taxon>
        <taxon>Roseiflexineae</taxon>
        <taxon>Roseiflexaceae</taxon>
        <taxon>Kouleothrix</taxon>
    </lineage>
</organism>
<protein>
    <submittedName>
        <fullName evidence="2">GCN5 family acetyltransferase</fullName>
    </submittedName>
</protein>
<dbReference type="AlphaFoldDB" id="A0A0P9D9Z4"/>
<evidence type="ECO:0000313" key="3">
    <source>
        <dbReference type="Proteomes" id="UP000050509"/>
    </source>
</evidence>
<dbReference type="InterPro" id="IPR000182">
    <property type="entry name" value="GNAT_dom"/>
</dbReference>
<dbReference type="InterPro" id="IPR016181">
    <property type="entry name" value="Acyl_CoA_acyltransferase"/>
</dbReference>
<evidence type="ECO:0000313" key="2">
    <source>
        <dbReference type="EMBL" id="KPV54498.1"/>
    </source>
</evidence>
<comment type="caution">
    <text evidence="2">The sequence shown here is derived from an EMBL/GenBank/DDBJ whole genome shotgun (WGS) entry which is preliminary data.</text>
</comment>
<dbReference type="PANTHER" id="PTHR13170:SF16">
    <property type="entry name" value="PROTEIN O-GLCNACASE"/>
    <property type="match status" value="1"/>
</dbReference>
<gene>
    <name evidence="2" type="ORF">SE17_03380</name>
</gene>